<protein>
    <submittedName>
        <fullName evidence="1">Uncharacterized protein</fullName>
    </submittedName>
</protein>
<reference evidence="1 2" key="1">
    <citation type="submission" date="2020-06" db="EMBL/GenBank/DDBJ databases">
        <title>Actinomadura xiongansis sp. nov., isolated from soil of Baiyangdian.</title>
        <authorList>
            <person name="Zhang X."/>
        </authorList>
    </citation>
    <scope>NUCLEOTIDE SEQUENCE [LARGE SCALE GENOMIC DNA]</scope>
    <source>
        <strain evidence="1 2">HBUM206468</strain>
    </source>
</reference>
<gene>
    <name evidence="1" type="ORF">HKK74_36800</name>
</gene>
<evidence type="ECO:0000313" key="1">
    <source>
        <dbReference type="EMBL" id="MBC6471011.1"/>
    </source>
</evidence>
<organism evidence="1 2">
    <name type="scientific">Actinomadura alba</name>
    <dbReference type="NCBI Taxonomy" id="406431"/>
    <lineage>
        <taxon>Bacteria</taxon>
        <taxon>Bacillati</taxon>
        <taxon>Actinomycetota</taxon>
        <taxon>Actinomycetes</taxon>
        <taxon>Streptosporangiales</taxon>
        <taxon>Thermomonosporaceae</taxon>
        <taxon>Actinomadura</taxon>
    </lineage>
</organism>
<name>A0ABR7M1U7_9ACTN</name>
<evidence type="ECO:0000313" key="2">
    <source>
        <dbReference type="Proteomes" id="UP000805614"/>
    </source>
</evidence>
<proteinExistence type="predicted"/>
<sequence length="119" mass="13092">MTSPEHYDYCGLYLRGLSEDAAVELAAHATGAPRDGSLLHIDGIDIEILRNPDFTHDAADFPTWPVKIEIEKGHATTRQVVAAVSEILTSAWQAGYDAVAACDYEDELPEQGGYPRYRN</sequence>
<dbReference type="EMBL" id="JABVEC010000054">
    <property type="protein sequence ID" value="MBC6471011.1"/>
    <property type="molecule type" value="Genomic_DNA"/>
</dbReference>
<dbReference type="RefSeq" id="WP_187248051.1">
    <property type="nucleotide sequence ID" value="NZ_BAAAOK010000001.1"/>
</dbReference>
<keyword evidence="2" id="KW-1185">Reference proteome</keyword>
<comment type="caution">
    <text evidence="1">The sequence shown here is derived from an EMBL/GenBank/DDBJ whole genome shotgun (WGS) entry which is preliminary data.</text>
</comment>
<accession>A0ABR7M1U7</accession>
<dbReference type="Proteomes" id="UP000805614">
    <property type="component" value="Unassembled WGS sequence"/>
</dbReference>